<dbReference type="InterPro" id="IPR001647">
    <property type="entry name" value="HTH_TetR"/>
</dbReference>
<dbReference type="InterPro" id="IPR050624">
    <property type="entry name" value="HTH-type_Tx_Regulator"/>
</dbReference>
<dbReference type="AlphaFoldDB" id="M0M0N9"/>
<keyword evidence="1 2" id="KW-0238">DNA-binding</keyword>
<dbReference type="SUPFAM" id="SSF46689">
    <property type="entry name" value="Homeodomain-like"/>
    <property type="match status" value="1"/>
</dbReference>
<protein>
    <submittedName>
        <fullName evidence="4">Transcriptional regulator</fullName>
    </submittedName>
</protein>
<dbReference type="InterPro" id="IPR023772">
    <property type="entry name" value="DNA-bd_HTH_TetR-type_CS"/>
</dbReference>
<proteinExistence type="predicted"/>
<organism evidence="4 5">
    <name type="scientific">Halococcus hamelinensis 100A6</name>
    <dbReference type="NCBI Taxonomy" id="1132509"/>
    <lineage>
        <taxon>Archaea</taxon>
        <taxon>Methanobacteriati</taxon>
        <taxon>Methanobacteriota</taxon>
        <taxon>Stenosarchaea group</taxon>
        <taxon>Halobacteria</taxon>
        <taxon>Halobacteriales</taxon>
        <taxon>Halococcaceae</taxon>
        <taxon>Halococcus</taxon>
    </lineage>
</organism>
<reference evidence="4 5" key="1">
    <citation type="journal article" date="2014" name="PLoS Genet.">
        <title>Phylogenetically driven sequencing of extremely halophilic archaea reveals strategies for static and dynamic osmo-response.</title>
        <authorList>
            <person name="Becker E.A."/>
            <person name="Seitzer P.M."/>
            <person name="Tritt A."/>
            <person name="Larsen D."/>
            <person name="Krusor M."/>
            <person name="Yao A.I."/>
            <person name="Wu D."/>
            <person name="Madern D."/>
            <person name="Eisen J.A."/>
            <person name="Darling A.E."/>
            <person name="Facciotti M.T."/>
        </authorList>
    </citation>
    <scope>NUCLEOTIDE SEQUENCE [LARGE SCALE GENOMIC DNA]</scope>
    <source>
        <strain evidence="4 5">100A6</strain>
    </source>
</reference>
<dbReference type="eggNOG" id="arCOG02648">
    <property type="taxonomic scope" value="Archaea"/>
</dbReference>
<comment type="caution">
    <text evidence="4">The sequence shown here is derived from an EMBL/GenBank/DDBJ whole genome shotgun (WGS) entry which is preliminary data.</text>
</comment>
<evidence type="ECO:0000313" key="4">
    <source>
        <dbReference type="EMBL" id="EMA38184.1"/>
    </source>
</evidence>
<dbReference type="Pfam" id="PF00440">
    <property type="entry name" value="TetR_N"/>
    <property type="match status" value="1"/>
</dbReference>
<dbReference type="Proteomes" id="UP000011566">
    <property type="component" value="Unassembled WGS sequence"/>
</dbReference>
<gene>
    <name evidence="4" type="ORF">C447_10665</name>
</gene>
<evidence type="ECO:0000256" key="1">
    <source>
        <dbReference type="ARBA" id="ARBA00023125"/>
    </source>
</evidence>
<dbReference type="PANTHER" id="PTHR43479">
    <property type="entry name" value="ACREF/ENVCD OPERON REPRESSOR-RELATED"/>
    <property type="match status" value="1"/>
</dbReference>
<dbReference type="PANTHER" id="PTHR43479:SF11">
    <property type="entry name" value="ACREF_ENVCD OPERON REPRESSOR-RELATED"/>
    <property type="match status" value="1"/>
</dbReference>
<dbReference type="PROSITE" id="PS01081">
    <property type="entry name" value="HTH_TETR_1"/>
    <property type="match status" value="1"/>
</dbReference>
<evidence type="ECO:0000259" key="3">
    <source>
        <dbReference type="PROSITE" id="PS50977"/>
    </source>
</evidence>
<name>M0M0N9_9EURY</name>
<evidence type="ECO:0000256" key="2">
    <source>
        <dbReference type="PROSITE-ProRule" id="PRU00335"/>
    </source>
</evidence>
<accession>M0M0N9</accession>
<dbReference type="InterPro" id="IPR009057">
    <property type="entry name" value="Homeodomain-like_sf"/>
</dbReference>
<dbReference type="GO" id="GO:0003677">
    <property type="term" value="F:DNA binding"/>
    <property type="evidence" value="ECO:0007669"/>
    <property type="project" value="UniProtKB-UniRule"/>
</dbReference>
<feature type="DNA-binding region" description="H-T-H motif" evidence="2">
    <location>
        <begin position="33"/>
        <end position="52"/>
    </location>
</feature>
<dbReference type="RefSeq" id="WP_007693686.1">
    <property type="nucleotide sequence ID" value="NZ_AJRK01000177.1"/>
</dbReference>
<dbReference type="PROSITE" id="PS50977">
    <property type="entry name" value="HTH_TETR_2"/>
    <property type="match status" value="1"/>
</dbReference>
<dbReference type="PATRIC" id="fig|1132509.6.peg.2410"/>
<evidence type="ECO:0000313" key="5">
    <source>
        <dbReference type="Proteomes" id="UP000011566"/>
    </source>
</evidence>
<dbReference type="Gene3D" id="1.10.357.10">
    <property type="entry name" value="Tetracycline Repressor, domain 2"/>
    <property type="match status" value="1"/>
</dbReference>
<dbReference type="EMBL" id="AOMB01000031">
    <property type="protein sequence ID" value="EMA38184.1"/>
    <property type="molecule type" value="Genomic_DNA"/>
</dbReference>
<dbReference type="OrthoDB" id="135877at2157"/>
<keyword evidence="5" id="KW-1185">Reference proteome</keyword>
<feature type="domain" description="HTH tetR-type" evidence="3">
    <location>
        <begin position="10"/>
        <end position="70"/>
    </location>
</feature>
<sequence length="212" mass="24067">MPGFSDEERERIREQLIESGRERLLTYGPKKTTVKDVTDPVGIAKPTFYQFFDAKSDLYIEILRRELEEYLQNVRAELAGVDDPQEALERLFRCYAEFVEGNPLIQQTVVQGNYQEIVGSGSKERYDELVEAEMAQSIPIIEDIQRRSDGPLAEMEPTTVLGLMGSSVALLALHQDELERYEGQIAGLEHGYYDRMQDVLISTLARGLTTEG</sequence>